<feature type="region of interest" description="Disordered" evidence="6">
    <location>
        <begin position="351"/>
        <end position="413"/>
    </location>
</feature>
<dbReference type="GeneID" id="103822720"/>
<feature type="compositionally biased region" description="Basic residues" evidence="6">
    <location>
        <begin position="365"/>
        <end position="374"/>
    </location>
</feature>
<evidence type="ECO:0000259" key="7">
    <source>
        <dbReference type="Pfam" id="PF15297"/>
    </source>
</evidence>
<evidence type="ECO:0000256" key="3">
    <source>
        <dbReference type="ARBA" id="ARBA00022490"/>
    </source>
</evidence>
<dbReference type="GO" id="GO:0072686">
    <property type="term" value="C:mitotic spindle"/>
    <property type="evidence" value="ECO:0007669"/>
    <property type="project" value="Ensembl"/>
</dbReference>
<name>A0A8C9NSP0_SERCA</name>
<feature type="compositionally biased region" description="Low complexity" evidence="6">
    <location>
        <begin position="241"/>
        <end position="253"/>
    </location>
</feature>
<comment type="similarity">
    <text evidence="2">Belongs to the CKAP2 family.</text>
</comment>
<evidence type="ECO:0000313" key="8">
    <source>
        <dbReference type="Ensembl" id="ENSSCAP00000021890.1"/>
    </source>
</evidence>
<feature type="compositionally biased region" description="Polar residues" evidence="6">
    <location>
        <begin position="263"/>
        <end position="287"/>
    </location>
</feature>
<feature type="compositionally biased region" description="Basic and acidic residues" evidence="6">
    <location>
        <begin position="376"/>
        <end position="393"/>
    </location>
</feature>
<dbReference type="OMA" id="NVMEGAQ"/>
<dbReference type="InterPro" id="IPR029197">
    <property type="entry name" value="CKAP2_C"/>
</dbReference>
<evidence type="ECO:0000256" key="5">
    <source>
        <dbReference type="ARBA" id="ARBA00023212"/>
    </source>
</evidence>
<keyword evidence="9" id="KW-1185">Reference proteome</keyword>
<dbReference type="Ensembl" id="ENSSCAT00000024390.1">
    <property type="protein sequence ID" value="ENSSCAP00000021890.1"/>
    <property type="gene ID" value="ENSSCAG00000015737.1"/>
</dbReference>
<dbReference type="AlphaFoldDB" id="A0A8C9NSP0"/>
<feature type="domain" description="Cytoskeleton-associated protein 2 C-terminal" evidence="7">
    <location>
        <begin position="610"/>
        <end position="664"/>
    </location>
</feature>
<sequence>MERSGEAAQRRSQLQNCQVAKERLKCSSVKPFLKDWTNHLNQPLEPVSKLKLVNSNKKDVLGTVMEGAQEDGKLGTKSSQQTGHTALKKASNTCQRAGGVCPVLPRNNVTFPASAQTRGRLPLSSSGHLNPNTDQKLAQETVTAAAPHVGNDHSLHSLNVGLQDRLVCNKENLGPQAPTSSELIRTIHSNKNSLRKERVLAHRQGRPGTSRSILGQKGSMGNHQAKEESDLDKFGKALPESKSTSQNTSNTTQPLQPSRFFPASSTLIHKNPGTKQGESITVRQPGTTPGGSLKQHSQPPSVRRFPTKSPTLGKPQGTTNLKSNLNQAVTLPWPRPMVKEVMDRKDMKVVAPGHTAASQGSGPKNRSHSIHNSKTHVLEDELRSRRDQIKPELPKASGMQARRVPRTPSAADRRKQLEEWLASKGRTYKRPPMILLQKQAVKPSCRKVRATEKEENPEQRCQAKINNILTECLKLIEEGVHAEEILAVLSLVPQAEKFAKFWICQAKLLARSGPFDVLQLYREAVSAGAEPVEELRETALNILKDAGQKLEGEKAEEPIPLEATTPCPAERQPIASTPGVLGRPMASLPPSVKLQVTSASRGREFLEGPELKFLTPVRRSLRTESARSRYPEMLKDHDPVVSSLSEILDAEEETLFFFRKNKALPEVTELEGLSSYPPKSP</sequence>
<feature type="compositionally biased region" description="Basic and acidic residues" evidence="6">
    <location>
        <begin position="224"/>
        <end position="235"/>
    </location>
</feature>
<accession>A0A8C9NSP0</accession>
<organism evidence="8 9">
    <name type="scientific">Serinus canaria</name>
    <name type="common">Island canary</name>
    <name type="synonym">Fringilla canaria</name>
    <dbReference type="NCBI Taxonomy" id="9135"/>
    <lineage>
        <taxon>Eukaryota</taxon>
        <taxon>Metazoa</taxon>
        <taxon>Chordata</taxon>
        <taxon>Craniata</taxon>
        <taxon>Vertebrata</taxon>
        <taxon>Euteleostomi</taxon>
        <taxon>Archelosauria</taxon>
        <taxon>Archosauria</taxon>
        <taxon>Dinosauria</taxon>
        <taxon>Saurischia</taxon>
        <taxon>Theropoda</taxon>
        <taxon>Coelurosauria</taxon>
        <taxon>Aves</taxon>
        <taxon>Neognathae</taxon>
        <taxon>Neoaves</taxon>
        <taxon>Telluraves</taxon>
        <taxon>Australaves</taxon>
        <taxon>Passeriformes</taxon>
        <taxon>Passeroidea</taxon>
        <taxon>Fringillidae</taxon>
        <taxon>Carduelinae</taxon>
        <taxon>Serinus</taxon>
    </lineage>
</organism>
<reference evidence="8" key="2">
    <citation type="submission" date="2025-09" db="UniProtKB">
        <authorList>
            <consortium name="Ensembl"/>
        </authorList>
    </citation>
    <scope>IDENTIFICATION</scope>
</reference>
<feature type="region of interest" description="Disordered" evidence="6">
    <location>
        <begin position="193"/>
        <end position="322"/>
    </location>
</feature>
<evidence type="ECO:0000256" key="6">
    <source>
        <dbReference type="SAM" id="MobiDB-lite"/>
    </source>
</evidence>
<evidence type="ECO:0000256" key="1">
    <source>
        <dbReference type="ARBA" id="ARBA00004245"/>
    </source>
</evidence>
<dbReference type="GO" id="GO:0005929">
    <property type="term" value="C:cilium"/>
    <property type="evidence" value="ECO:0007669"/>
    <property type="project" value="Ensembl"/>
</dbReference>
<keyword evidence="5" id="KW-0206">Cytoskeleton</keyword>
<protein>
    <submittedName>
        <fullName evidence="8">Cytoskeleton associated protein 2 like</fullName>
    </submittedName>
</protein>
<dbReference type="CTD" id="150468"/>
<dbReference type="InterPro" id="IPR052855">
    <property type="entry name" value="CKAP2-like"/>
</dbReference>
<feature type="domain" description="Cytoskeleton-associated protein 2 C-terminal" evidence="7">
    <location>
        <begin position="399"/>
        <end position="548"/>
    </location>
</feature>
<dbReference type="OrthoDB" id="6288182at2759"/>
<evidence type="ECO:0000256" key="4">
    <source>
        <dbReference type="ARBA" id="ARBA00022553"/>
    </source>
</evidence>
<evidence type="ECO:0000256" key="2">
    <source>
        <dbReference type="ARBA" id="ARBA00009468"/>
    </source>
</evidence>
<reference evidence="8" key="1">
    <citation type="submission" date="2025-08" db="UniProtKB">
        <authorList>
            <consortium name="Ensembl"/>
        </authorList>
    </citation>
    <scope>IDENTIFICATION</scope>
</reference>
<comment type="subcellular location">
    <subcellularLocation>
        <location evidence="1">Cytoplasm</location>
        <location evidence="1">Cytoskeleton</location>
    </subcellularLocation>
</comment>
<dbReference type="Proteomes" id="UP000694409">
    <property type="component" value="Unassembled WGS sequence"/>
</dbReference>
<dbReference type="Pfam" id="PF15297">
    <property type="entry name" value="CKAP2_C"/>
    <property type="match status" value="2"/>
</dbReference>
<keyword evidence="3" id="KW-0963">Cytoplasm</keyword>
<dbReference type="RefSeq" id="XP_018778168.1">
    <property type="nucleotide sequence ID" value="XM_018922623.3"/>
</dbReference>
<proteinExistence type="inferred from homology"/>
<dbReference type="GeneTree" id="ENSGT00530000063691"/>
<keyword evidence="4" id="KW-0597">Phosphoprotein</keyword>
<dbReference type="GO" id="GO:0005813">
    <property type="term" value="C:centrosome"/>
    <property type="evidence" value="ECO:0007669"/>
    <property type="project" value="Ensembl"/>
</dbReference>
<dbReference type="PANTHER" id="PTHR47078">
    <property type="entry name" value="CYTOSKELETON-ASSOCIATED PROTEIN 2-LIKE"/>
    <property type="match status" value="1"/>
</dbReference>
<dbReference type="PANTHER" id="PTHR47078:SF1">
    <property type="entry name" value="CYTOSKELETON-ASSOCIATED PROTEIN 2-LIKE"/>
    <property type="match status" value="1"/>
</dbReference>
<gene>
    <name evidence="8" type="primary">CKAP2L</name>
</gene>
<dbReference type="GO" id="GO:0005829">
    <property type="term" value="C:cytosol"/>
    <property type="evidence" value="ECO:0007669"/>
    <property type="project" value="Ensembl"/>
</dbReference>
<evidence type="ECO:0000313" key="9">
    <source>
        <dbReference type="Proteomes" id="UP000694409"/>
    </source>
</evidence>